<protein>
    <submittedName>
        <fullName evidence="3">Iron complex transport system substrate-binding protein</fullName>
    </submittedName>
</protein>
<keyword evidence="1" id="KW-0175">Coiled coil</keyword>
<feature type="coiled-coil region" evidence="1">
    <location>
        <begin position="137"/>
        <end position="164"/>
    </location>
</feature>
<name>A0A1G9UV38_9EURY</name>
<dbReference type="STRING" id="996166.SAMN05192554_1056"/>
<dbReference type="PANTHER" id="PTHR42860:SF1">
    <property type="entry name" value="VITAMIN B12-BINDING PROTEIN"/>
    <property type="match status" value="1"/>
</dbReference>
<keyword evidence="4" id="KW-1185">Reference proteome</keyword>
<evidence type="ECO:0000313" key="3">
    <source>
        <dbReference type="EMBL" id="SDM63485.1"/>
    </source>
</evidence>
<dbReference type="AlphaFoldDB" id="A0A1G9UV38"/>
<evidence type="ECO:0000259" key="2">
    <source>
        <dbReference type="PROSITE" id="PS50983"/>
    </source>
</evidence>
<dbReference type="InterPro" id="IPR051030">
    <property type="entry name" value="Vitamin_B12-ABC_binding"/>
</dbReference>
<dbReference type="PROSITE" id="PS50983">
    <property type="entry name" value="FE_B12_PBP"/>
    <property type="match status" value="1"/>
</dbReference>
<dbReference type="SUPFAM" id="SSF53807">
    <property type="entry name" value="Helical backbone' metal receptor"/>
    <property type="match status" value="1"/>
</dbReference>
<reference evidence="3 4" key="1">
    <citation type="submission" date="2016-10" db="EMBL/GenBank/DDBJ databases">
        <authorList>
            <person name="de Groot N.N."/>
        </authorList>
    </citation>
    <scope>NUCLEOTIDE SEQUENCE [LARGE SCALE GENOMIC DNA]</scope>
    <source>
        <strain evidence="4">EB21,IBRC-M 10013,KCTC 4048</strain>
    </source>
</reference>
<proteinExistence type="predicted"/>
<gene>
    <name evidence="3" type="ORF">SAMN05192554_1056</name>
</gene>
<sequence>MNVVTLLPSATEVVFALGVEPVGVSHECDYPPAAADLPAVEYSRIDADASTAEIDRQVQEAEESGGVYGIDVDLLDELDPDLVVTQGVCDVCAVDEVLVHDAVERIDANPAVLTTDPHSVGDVFDDVRAVGAALDREERAADLVASLRERVERVRERAADAERRRVAVLDWTDPVMVAGHWVPELVAAANCEYGMADTRDPSTPREWVDVREYDPEALVVAPCGYDLAQTRENLADLTDRPGWDELTAVQNGDVWAIDGNHFLNRPGPRVVDSLEHLAGVLHDGFETPSRDVAAPLSELAAAR</sequence>
<evidence type="ECO:0000313" key="4">
    <source>
        <dbReference type="Proteomes" id="UP000199370"/>
    </source>
</evidence>
<dbReference type="RefSeq" id="WP_089732022.1">
    <property type="nucleotide sequence ID" value="NZ_FNIA01000005.1"/>
</dbReference>
<dbReference type="Proteomes" id="UP000199370">
    <property type="component" value="Unassembled WGS sequence"/>
</dbReference>
<dbReference type="InterPro" id="IPR002491">
    <property type="entry name" value="ABC_transptr_periplasmic_BD"/>
</dbReference>
<dbReference type="Gene3D" id="3.40.50.1980">
    <property type="entry name" value="Nitrogenase molybdenum iron protein domain"/>
    <property type="match status" value="2"/>
</dbReference>
<accession>A0A1G9UV38</accession>
<dbReference type="PANTHER" id="PTHR42860">
    <property type="entry name" value="VITAMIN B12-BINDING PROTEIN"/>
    <property type="match status" value="1"/>
</dbReference>
<organism evidence="3 4">
    <name type="scientific">Haloarchaeobius iranensis</name>
    <dbReference type="NCBI Taxonomy" id="996166"/>
    <lineage>
        <taxon>Archaea</taxon>
        <taxon>Methanobacteriati</taxon>
        <taxon>Methanobacteriota</taxon>
        <taxon>Stenosarchaea group</taxon>
        <taxon>Halobacteria</taxon>
        <taxon>Halobacteriales</taxon>
        <taxon>Halorubellaceae</taxon>
        <taxon>Haloarchaeobius</taxon>
    </lineage>
</organism>
<dbReference type="OrthoDB" id="9784at2157"/>
<dbReference type="Pfam" id="PF01497">
    <property type="entry name" value="Peripla_BP_2"/>
    <property type="match status" value="1"/>
</dbReference>
<dbReference type="EMBL" id="FNIA01000005">
    <property type="protein sequence ID" value="SDM63485.1"/>
    <property type="molecule type" value="Genomic_DNA"/>
</dbReference>
<feature type="domain" description="Fe/B12 periplasmic-binding" evidence="2">
    <location>
        <begin position="2"/>
        <end position="285"/>
    </location>
</feature>
<evidence type="ECO:0000256" key="1">
    <source>
        <dbReference type="SAM" id="Coils"/>
    </source>
</evidence>